<proteinExistence type="predicted"/>
<evidence type="ECO:0000313" key="2">
    <source>
        <dbReference type="EMBL" id="KIK31062.1"/>
    </source>
</evidence>
<dbReference type="HOGENOM" id="CLU_051890_0_0_1"/>
<gene>
    <name evidence="2" type="ORF">PISMIDRAFT_5612</name>
</gene>
<protein>
    <submittedName>
        <fullName evidence="2">Uncharacterized protein</fullName>
    </submittedName>
</protein>
<reference evidence="2 3" key="1">
    <citation type="submission" date="2014-04" db="EMBL/GenBank/DDBJ databases">
        <authorList>
            <consortium name="DOE Joint Genome Institute"/>
            <person name="Kuo A."/>
            <person name="Kohler A."/>
            <person name="Costa M.D."/>
            <person name="Nagy L.G."/>
            <person name="Floudas D."/>
            <person name="Copeland A."/>
            <person name="Barry K.W."/>
            <person name="Cichocki N."/>
            <person name="Veneault-Fourrey C."/>
            <person name="LaButti K."/>
            <person name="Lindquist E.A."/>
            <person name="Lipzen A."/>
            <person name="Lundell T."/>
            <person name="Morin E."/>
            <person name="Murat C."/>
            <person name="Sun H."/>
            <person name="Tunlid A."/>
            <person name="Henrissat B."/>
            <person name="Grigoriev I.V."/>
            <person name="Hibbett D.S."/>
            <person name="Martin F."/>
            <person name="Nordberg H.P."/>
            <person name="Cantor M.N."/>
            <person name="Hua S.X."/>
        </authorList>
    </citation>
    <scope>NUCLEOTIDE SEQUENCE [LARGE SCALE GENOMIC DNA]</scope>
    <source>
        <strain evidence="2 3">441</strain>
    </source>
</reference>
<dbReference type="AlphaFoldDB" id="A0A0D0A9V2"/>
<evidence type="ECO:0000313" key="3">
    <source>
        <dbReference type="Proteomes" id="UP000054018"/>
    </source>
</evidence>
<dbReference type="Proteomes" id="UP000054018">
    <property type="component" value="Unassembled WGS sequence"/>
</dbReference>
<reference evidence="3" key="2">
    <citation type="submission" date="2015-01" db="EMBL/GenBank/DDBJ databases">
        <title>Evolutionary Origins and Diversification of the Mycorrhizal Mutualists.</title>
        <authorList>
            <consortium name="DOE Joint Genome Institute"/>
            <consortium name="Mycorrhizal Genomics Consortium"/>
            <person name="Kohler A."/>
            <person name="Kuo A."/>
            <person name="Nagy L.G."/>
            <person name="Floudas D."/>
            <person name="Copeland A."/>
            <person name="Barry K.W."/>
            <person name="Cichocki N."/>
            <person name="Veneault-Fourrey C."/>
            <person name="LaButti K."/>
            <person name="Lindquist E.A."/>
            <person name="Lipzen A."/>
            <person name="Lundell T."/>
            <person name="Morin E."/>
            <person name="Murat C."/>
            <person name="Riley R."/>
            <person name="Ohm R."/>
            <person name="Sun H."/>
            <person name="Tunlid A."/>
            <person name="Henrissat B."/>
            <person name="Grigoriev I.V."/>
            <person name="Hibbett D.S."/>
            <person name="Martin F."/>
        </authorList>
    </citation>
    <scope>NUCLEOTIDE SEQUENCE [LARGE SCALE GENOMIC DNA]</scope>
    <source>
        <strain evidence="3">441</strain>
    </source>
</reference>
<name>A0A0D0A9V2_9AGAM</name>
<dbReference type="OrthoDB" id="3059868at2759"/>
<dbReference type="EMBL" id="KN833685">
    <property type="protein sequence ID" value="KIK31062.1"/>
    <property type="molecule type" value="Genomic_DNA"/>
</dbReference>
<keyword evidence="1" id="KW-0732">Signal</keyword>
<organism evidence="2 3">
    <name type="scientific">Pisolithus microcarpus 441</name>
    <dbReference type="NCBI Taxonomy" id="765257"/>
    <lineage>
        <taxon>Eukaryota</taxon>
        <taxon>Fungi</taxon>
        <taxon>Dikarya</taxon>
        <taxon>Basidiomycota</taxon>
        <taxon>Agaricomycotina</taxon>
        <taxon>Agaricomycetes</taxon>
        <taxon>Agaricomycetidae</taxon>
        <taxon>Boletales</taxon>
        <taxon>Sclerodermatineae</taxon>
        <taxon>Pisolithaceae</taxon>
        <taxon>Pisolithus</taxon>
    </lineage>
</organism>
<feature type="chain" id="PRO_5002207465" evidence="1">
    <location>
        <begin position="17"/>
        <end position="342"/>
    </location>
</feature>
<keyword evidence="3" id="KW-1185">Reference proteome</keyword>
<evidence type="ECO:0000256" key="1">
    <source>
        <dbReference type="SAM" id="SignalP"/>
    </source>
</evidence>
<feature type="signal peptide" evidence="1">
    <location>
        <begin position="1"/>
        <end position="16"/>
    </location>
</feature>
<accession>A0A0D0A9V2</accession>
<sequence>MFFALLWLSPWTRSHREDQARSRAALRALLTVVTPSCSLWPSRYTRFVKNASSIRADDRISLPLDMVIQDVLEGVIEFRDPLIDLVELTRGIQVSGWTICAHLEWKSWVDAVELWLCHKADRGLGEYAVLGSLLTLRVTSKCRHVWMANVKVRDYSSMRARICSPCNRSPVDPFRLLFCPFVASRPSGDHINLDCQPLSSIRNVKPGGRLTLEFSSLSMGIRPCSVTHVLALLPFILYSRDSCGPLRHPRQLSRVLDMLGAQAQAARQGNIVVRSATNMSMLYHQELLRLHERISENGEFRKMLVNAFGIRRWRQQRFCLALEAVLVRRGLIEKWVIEASVE</sequence>